<evidence type="ECO:0000313" key="2">
    <source>
        <dbReference type="EMBL" id="MPC36319.1"/>
    </source>
</evidence>
<keyword evidence="1" id="KW-0732">Signal</keyword>
<evidence type="ECO:0000256" key="1">
    <source>
        <dbReference type="SAM" id="SignalP"/>
    </source>
</evidence>
<dbReference type="PANTHER" id="PTHR10338">
    <property type="entry name" value="INTER-ALPHA-TRYPSIN INHIBITOR HEAVY CHAIN FAMILY MEMBER"/>
    <property type="match status" value="1"/>
</dbReference>
<dbReference type="EMBL" id="VSRR010003485">
    <property type="protein sequence ID" value="MPC36319.1"/>
    <property type="molecule type" value="Genomic_DNA"/>
</dbReference>
<protein>
    <submittedName>
        <fullName evidence="2">Inter-alpha-trypsin inhibitor heavy chain H6</fullName>
    </submittedName>
</protein>
<accession>A0A5B7ETB1</accession>
<proteinExistence type="predicted"/>
<feature type="signal peptide" evidence="1">
    <location>
        <begin position="1"/>
        <end position="15"/>
    </location>
</feature>
<gene>
    <name evidence="2" type="primary">ITIH6_1</name>
    <name evidence="2" type="ORF">E2C01_029774</name>
</gene>
<dbReference type="Proteomes" id="UP000324222">
    <property type="component" value="Unassembled WGS sequence"/>
</dbReference>
<dbReference type="OrthoDB" id="299997at2759"/>
<reference evidence="2 3" key="1">
    <citation type="submission" date="2019-05" db="EMBL/GenBank/DDBJ databases">
        <title>Another draft genome of Portunus trituberculatus and its Hox gene families provides insights of decapod evolution.</title>
        <authorList>
            <person name="Jeong J.-H."/>
            <person name="Song I."/>
            <person name="Kim S."/>
            <person name="Choi T."/>
            <person name="Kim D."/>
            <person name="Ryu S."/>
            <person name="Kim W."/>
        </authorList>
    </citation>
    <scope>NUCLEOTIDE SEQUENCE [LARGE SCALE GENOMIC DNA]</scope>
    <source>
        <tissue evidence="2">Muscle</tissue>
    </source>
</reference>
<dbReference type="AlphaFoldDB" id="A0A5B7ETB1"/>
<organism evidence="2 3">
    <name type="scientific">Portunus trituberculatus</name>
    <name type="common">Swimming crab</name>
    <name type="synonym">Neptunus trituberculatus</name>
    <dbReference type="NCBI Taxonomy" id="210409"/>
    <lineage>
        <taxon>Eukaryota</taxon>
        <taxon>Metazoa</taxon>
        <taxon>Ecdysozoa</taxon>
        <taxon>Arthropoda</taxon>
        <taxon>Crustacea</taxon>
        <taxon>Multicrustacea</taxon>
        <taxon>Malacostraca</taxon>
        <taxon>Eumalacostraca</taxon>
        <taxon>Eucarida</taxon>
        <taxon>Decapoda</taxon>
        <taxon>Pleocyemata</taxon>
        <taxon>Brachyura</taxon>
        <taxon>Eubrachyura</taxon>
        <taxon>Portunoidea</taxon>
        <taxon>Portunidae</taxon>
        <taxon>Portuninae</taxon>
        <taxon>Portunus</taxon>
    </lineage>
</organism>
<dbReference type="PANTHER" id="PTHR10338:SF155">
    <property type="entry name" value="INTER-ALPHA-TRYPSIN INHIBITOR HEAVY CHAIN H6"/>
    <property type="match status" value="1"/>
</dbReference>
<keyword evidence="3" id="KW-1185">Reference proteome</keyword>
<feature type="chain" id="PRO_5023010446" evidence="1">
    <location>
        <begin position="16"/>
        <end position="198"/>
    </location>
</feature>
<name>A0A5B7ETB1_PORTR</name>
<sequence>MSILLFCFKSEVAQGLVTEVVVEADVEHRYAVTRVATRMFNPDPEQMQLLLQMTIPKNALVSSFIMDNDLQKLQVRASVGGLAAVTFHVTYEELLHPVNGSFKYMVHLNPGQRVPRASVRIRVMEREAITTYKILELPGQEMQEQNPGTSEDSKVEGEFTKMVSEGRGKPKLVMNIEISKDGDLRKKVKEQNVLHFGS</sequence>
<dbReference type="InterPro" id="IPR050934">
    <property type="entry name" value="ITIH"/>
</dbReference>
<comment type="caution">
    <text evidence="2">The sequence shown here is derived from an EMBL/GenBank/DDBJ whole genome shotgun (WGS) entry which is preliminary data.</text>
</comment>
<evidence type="ECO:0000313" key="3">
    <source>
        <dbReference type="Proteomes" id="UP000324222"/>
    </source>
</evidence>